<keyword evidence="4" id="KW-1185">Reference proteome</keyword>
<dbReference type="CDD" id="cd01026">
    <property type="entry name" value="TOPRIM_OLD"/>
    <property type="match status" value="1"/>
</dbReference>
<dbReference type="SUPFAM" id="SSF52540">
    <property type="entry name" value="P-loop containing nucleoside triphosphate hydrolases"/>
    <property type="match status" value="1"/>
</dbReference>
<evidence type="ECO:0000259" key="1">
    <source>
        <dbReference type="Pfam" id="PF13175"/>
    </source>
</evidence>
<name>D8MWM4_ERWBE</name>
<proteinExistence type="predicted"/>
<dbReference type="EMBL" id="FP236843">
    <property type="protein sequence ID" value="CAX61231.1"/>
    <property type="molecule type" value="Genomic_DNA"/>
</dbReference>
<dbReference type="STRING" id="634500.EbC_37000"/>
<organism evidence="4">
    <name type="scientific">Erwinia billingiae (strain Eb661)</name>
    <dbReference type="NCBI Taxonomy" id="634500"/>
    <lineage>
        <taxon>Bacteria</taxon>
        <taxon>Pseudomonadati</taxon>
        <taxon>Pseudomonadota</taxon>
        <taxon>Gammaproteobacteria</taxon>
        <taxon>Enterobacterales</taxon>
        <taxon>Erwiniaceae</taxon>
        <taxon>Erwinia</taxon>
    </lineage>
</organism>
<evidence type="ECO:0000313" key="3">
    <source>
        <dbReference type="EMBL" id="CAX61231.1"/>
    </source>
</evidence>
<sequence length="711" mass="81433">MYLKSLVIHNFRKFSNSNNKVCFVKAGKTSPEQSPVAASTTVVIGKNNSGKTTITNSLALLCSDTDKLNGNDFNHNYLRRILSAFLASDFSIYPEIKFEMEFILDDINNDSTSNFSPFIDVSSLSSIPRDDTKDTTAYIMIIFKIYDEEIFRDAVDDLIKEKKDSGYNDNEFFRRFLDLISETEFKRVIKNIDNKLIDKAKVKNLIDLRIIKVANNIHDQRLLAKSFNRIIKFMYEKNKDELKSILHLVDGNNHSLTEKIKVSHQDNVESVLNTIILDESLGIELRANLTFDRLMGDLITYEHRDGENLIPEGQFGLGYANLINIISEIIDYSNRSLHEEKQLKIQLLCIEEPEVFMHPQMQVNFIRHIEEALIKILGLNSKDISSIKSQIVVTTHSSHILNSIIHGSGTFNEINYINSSKGNSESIILNDNDLCEGGKEFDYFKFIKKHVKHQVPELFFSDAIILVEGITEERVINYYIDRNTFLSKGNISVFRIDGAHRKVYSNLLKRINIPTLIITDIDFKRDNSLFKQVIIQDDGSEITTEHFPQMELLDDSIETTNSTLTHFLGSKKVINFPEHHISDNIYLAYQLEKISLDIPDGNKASYYATSFEEALILKNYRNDLLRGVLLKVVGKDYLDIISDEKEKHHILAMNSFKIQKKLSDSKSAFANAIIYELLTSEDVKPELPSYIINGLSWLGSQKRKVRGGDYV</sequence>
<dbReference type="Proteomes" id="UP000008793">
    <property type="component" value="Chromosome"/>
</dbReference>
<dbReference type="Pfam" id="PF20469">
    <property type="entry name" value="OLD-like_TOPRIM"/>
    <property type="match status" value="1"/>
</dbReference>
<dbReference type="RefSeq" id="WP_013203715.1">
    <property type="nucleotide sequence ID" value="NC_014306.1"/>
</dbReference>
<protein>
    <submittedName>
        <fullName evidence="3">Uncharacterized protein</fullName>
    </submittedName>
</protein>
<dbReference type="eggNOG" id="COG3593">
    <property type="taxonomic scope" value="Bacteria"/>
</dbReference>
<dbReference type="GeneID" id="90513656"/>
<dbReference type="InterPro" id="IPR034139">
    <property type="entry name" value="TOPRIM_OLD"/>
</dbReference>
<dbReference type="InterPro" id="IPR041685">
    <property type="entry name" value="AAA_GajA/Old/RecF-like"/>
</dbReference>
<evidence type="ECO:0000259" key="2">
    <source>
        <dbReference type="Pfam" id="PF20469"/>
    </source>
</evidence>
<dbReference type="Gene3D" id="3.40.50.300">
    <property type="entry name" value="P-loop containing nucleotide triphosphate hydrolases"/>
    <property type="match status" value="1"/>
</dbReference>
<feature type="domain" description="Endonuclease GajA/Old nuclease/RecF-like AAA" evidence="1">
    <location>
        <begin position="1"/>
        <end position="400"/>
    </location>
</feature>
<dbReference type="Pfam" id="PF13175">
    <property type="entry name" value="AAA_15"/>
    <property type="match status" value="1"/>
</dbReference>
<dbReference type="InterPro" id="IPR027417">
    <property type="entry name" value="P-loop_NTPase"/>
</dbReference>
<dbReference type="InterPro" id="IPR051396">
    <property type="entry name" value="Bact_Antivir_Def_Nuclease"/>
</dbReference>
<dbReference type="PANTHER" id="PTHR43581:SF2">
    <property type="entry name" value="EXCINUCLEASE ATPASE SUBUNIT"/>
    <property type="match status" value="1"/>
</dbReference>
<dbReference type="KEGG" id="ebi:EbC_37000"/>
<dbReference type="HOGENOM" id="CLU_023912_0_0_6"/>
<reference evidence="3 4" key="1">
    <citation type="journal article" date="2010" name="BMC Genomics">
        <title>Genome comparison of the epiphytic bacteria Erwinia billingiae and E. tasmaniensis with the pear pathogen E. pyrifoliae.</title>
        <authorList>
            <person name="Kube M."/>
            <person name="Migdoll A.M."/>
            <person name="Gehring I."/>
            <person name="Heitmann K."/>
            <person name="Mayer Y."/>
            <person name="Kuhl H."/>
            <person name="Knaust F."/>
            <person name="Geider K."/>
            <person name="Reinhardt R."/>
        </authorList>
    </citation>
    <scope>NUCLEOTIDE SEQUENCE [LARGE SCALE GENOMIC DNA]</scope>
    <source>
        <strain evidence="3 4">Eb661</strain>
    </source>
</reference>
<dbReference type="AlphaFoldDB" id="D8MWM4"/>
<gene>
    <name evidence="3" type="ordered locus">EbC_37000</name>
</gene>
<feature type="domain" description="OLD protein-like TOPRIM" evidence="2">
    <location>
        <begin position="459"/>
        <end position="522"/>
    </location>
</feature>
<evidence type="ECO:0000313" key="4">
    <source>
        <dbReference type="Proteomes" id="UP000008793"/>
    </source>
</evidence>
<dbReference type="PANTHER" id="PTHR43581">
    <property type="entry name" value="ATP/GTP PHOSPHATASE"/>
    <property type="match status" value="1"/>
</dbReference>
<accession>D8MWM4</accession>